<keyword evidence="6 8" id="KW-0802">TPR repeat</keyword>
<evidence type="ECO:0000313" key="10">
    <source>
        <dbReference type="EMBL" id="CAF1675764.1"/>
    </source>
</evidence>
<dbReference type="InterPro" id="IPR000768">
    <property type="entry name" value="ART"/>
</dbReference>
<dbReference type="GO" id="GO:0016779">
    <property type="term" value="F:nucleotidyltransferase activity"/>
    <property type="evidence" value="ECO:0007669"/>
    <property type="project" value="UniProtKB-KW"/>
</dbReference>
<evidence type="ECO:0000256" key="2">
    <source>
        <dbReference type="ARBA" id="ARBA00022676"/>
    </source>
</evidence>
<dbReference type="InterPro" id="IPR019734">
    <property type="entry name" value="TPR_rpt"/>
</dbReference>
<dbReference type="InterPro" id="IPR011990">
    <property type="entry name" value="TPR-like_helical_dom_sf"/>
</dbReference>
<accession>A0A816GKW0</accession>
<dbReference type="InterPro" id="IPR036390">
    <property type="entry name" value="WH_DNA-bd_sf"/>
</dbReference>
<dbReference type="OrthoDB" id="5986190at2759"/>
<comment type="similarity">
    <text evidence="1 9">Belongs to the Arg-specific ADP-ribosyltransferase family.</text>
</comment>
<dbReference type="Gene3D" id="3.90.176.10">
    <property type="entry name" value="Toxin ADP-ribosyltransferase, Chain A, domain 1"/>
    <property type="match status" value="1"/>
</dbReference>
<evidence type="ECO:0000313" key="11">
    <source>
        <dbReference type="Proteomes" id="UP000663834"/>
    </source>
</evidence>
<evidence type="ECO:0000256" key="6">
    <source>
        <dbReference type="ARBA" id="ARBA00022803"/>
    </source>
</evidence>
<dbReference type="EC" id="2.4.2.31" evidence="9"/>
<evidence type="ECO:0000256" key="4">
    <source>
        <dbReference type="ARBA" id="ARBA00022695"/>
    </source>
</evidence>
<keyword evidence="4" id="KW-0548">Nucleotidyltransferase</keyword>
<dbReference type="PANTHER" id="PTHR45641">
    <property type="entry name" value="TETRATRICOPEPTIDE REPEAT PROTEIN (AFU_ORTHOLOGUE AFUA_6G03870)"/>
    <property type="match status" value="1"/>
</dbReference>
<dbReference type="Gene3D" id="1.25.40.10">
    <property type="entry name" value="Tetratricopeptide repeat domain"/>
    <property type="match status" value="1"/>
</dbReference>
<dbReference type="GO" id="GO:0003676">
    <property type="term" value="F:nucleic acid binding"/>
    <property type="evidence" value="ECO:0007669"/>
    <property type="project" value="InterPro"/>
</dbReference>
<dbReference type="SUPFAM" id="SSF48452">
    <property type="entry name" value="TPR-like"/>
    <property type="match status" value="2"/>
</dbReference>
<evidence type="ECO:0000256" key="1">
    <source>
        <dbReference type="ARBA" id="ARBA00009558"/>
    </source>
</evidence>
<evidence type="ECO:0000256" key="8">
    <source>
        <dbReference type="PROSITE-ProRule" id="PRU00339"/>
    </source>
</evidence>
<dbReference type="Gene3D" id="3.30.420.10">
    <property type="entry name" value="Ribonuclease H-like superfamily/Ribonuclease H"/>
    <property type="match status" value="1"/>
</dbReference>
<dbReference type="Pfam" id="PF13424">
    <property type="entry name" value="TPR_12"/>
    <property type="match status" value="2"/>
</dbReference>
<dbReference type="PROSITE" id="PS50005">
    <property type="entry name" value="TPR"/>
    <property type="match status" value="3"/>
</dbReference>
<dbReference type="Proteomes" id="UP000663834">
    <property type="component" value="Unassembled WGS sequence"/>
</dbReference>
<feature type="repeat" description="TPR" evidence="8">
    <location>
        <begin position="877"/>
        <end position="910"/>
    </location>
</feature>
<evidence type="ECO:0000256" key="5">
    <source>
        <dbReference type="ARBA" id="ARBA00022737"/>
    </source>
</evidence>
<comment type="catalytic activity">
    <reaction evidence="7 9">
        <text>L-arginyl-[protein] + NAD(+) = N(omega)-(ADP-D-ribosyl)-L-arginyl-[protein] + nicotinamide + H(+)</text>
        <dbReference type="Rhea" id="RHEA:19149"/>
        <dbReference type="Rhea" id="RHEA-COMP:10532"/>
        <dbReference type="Rhea" id="RHEA-COMP:15087"/>
        <dbReference type="ChEBI" id="CHEBI:15378"/>
        <dbReference type="ChEBI" id="CHEBI:17154"/>
        <dbReference type="ChEBI" id="CHEBI:29965"/>
        <dbReference type="ChEBI" id="CHEBI:57540"/>
        <dbReference type="ChEBI" id="CHEBI:142554"/>
        <dbReference type="EC" id="2.4.2.31"/>
    </reaction>
</comment>
<keyword evidence="9" id="KW-0521">NADP</keyword>
<dbReference type="SUPFAM" id="SSF56399">
    <property type="entry name" value="ADP-ribosylation"/>
    <property type="match status" value="1"/>
</dbReference>
<evidence type="ECO:0000256" key="9">
    <source>
        <dbReference type="RuleBase" id="RU361228"/>
    </source>
</evidence>
<feature type="repeat" description="TPR" evidence="8">
    <location>
        <begin position="835"/>
        <end position="868"/>
    </location>
</feature>
<name>A0A816GKW0_9BILA</name>
<proteinExistence type="inferred from homology"/>
<dbReference type="GO" id="GO:0106274">
    <property type="term" value="F:NAD+-protein-arginine ADP-ribosyltransferase activity"/>
    <property type="evidence" value="ECO:0007669"/>
    <property type="project" value="UniProtKB-EC"/>
</dbReference>
<keyword evidence="5" id="KW-0677">Repeat</keyword>
<feature type="repeat" description="TPR" evidence="8">
    <location>
        <begin position="793"/>
        <end position="826"/>
    </location>
</feature>
<dbReference type="InterPro" id="IPR036397">
    <property type="entry name" value="RNaseH_sf"/>
</dbReference>
<keyword evidence="2 9" id="KW-0328">Glycosyltransferase</keyword>
<keyword evidence="9" id="KW-0520">NAD</keyword>
<dbReference type="SUPFAM" id="SSF46785">
    <property type="entry name" value="Winged helix' DNA-binding domain"/>
    <property type="match status" value="1"/>
</dbReference>
<protein>
    <recommendedName>
        <fullName evidence="9">NAD(P)(+)--arginine ADP-ribosyltransferase</fullName>
        <ecNumber evidence="9">2.4.2.31</ecNumber>
    </recommendedName>
    <alternativeName>
        <fullName evidence="9">Mono(ADP-ribosyl)transferase</fullName>
    </alternativeName>
</protein>
<organism evidence="10 11">
    <name type="scientific">Rotaria magnacalcarata</name>
    <dbReference type="NCBI Taxonomy" id="392030"/>
    <lineage>
        <taxon>Eukaryota</taxon>
        <taxon>Metazoa</taxon>
        <taxon>Spiralia</taxon>
        <taxon>Gnathifera</taxon>
        <taxon>Rotifera</taxon>
        <taxon>Eurotatoria</taxon>
        <taxon>Bdelloidea</taxon>
        <taxon>Philodinida</taxon>
        <taxon>Philodinidae</taxon>
        <taxon>Rotaria</taxon>
    </lineage>
</organism>
<dbReference type="AlphaFoldDB" id="A0A816GKW0"/>
<dbReference type="PROSITE" id="PS51996">
    <property type="entry name" value="TR_MART"/>
    <property type="match status" value="1"/>
</dbReference>
<evidence type="ECO:0000256" key="7">
    <source>
        <dbReference type="ARBA" id="ARBA00047597"/>
    </source>
</evidence>
<sequence>MCRTTYPLSHVGYILAKAATVQHELHPFPGQTIRSVYGPHRLTWVVKHVLEKIDVEDPPTQRAIAKSLHVSQSTVSKIIKQSGFVLRKKRKVQKLTGANVEKRHRRSRRLYLQLINGRYQKFITTDESWFYLDGTNGKRKVCYIKKSDPNYDRMIIQQDSNRPKGFMVWGGISAKGKTSLRFVKSNTKINSDYYINKILKPFLLRDVPRLYPNKEKSRPIFHQDSAPSHVSKKTIAYLEKCKVKYVKPEEWMPKIPDVAPMDYAIWGYLKQRLNKNRIETLDELKKKLLYEWKKMEQNYIDKVLAKWPKGYSSSTTNTRYSMASNVEPFTYLWLDVDVNATEYNLDIQKELRQIIDHLRTFTDSDQCEQYIRKVKHEKLVLIVSGTLGRKLVPRIHDLPQFSACYVFCKNEAANEQWANQYNKINAVVVQRDQLIKQISNDRITRTKADDGASVSVISSKSQNLQARNAIFMWFQLFIEVLLRMHHKSSDRKELIELCRKSYANNPRQIEIIKEFEQTYNAEKAIWWYTRDSCLYRMMNKALCAQDFDKLFAFRFFITDIAKQIKSEYEKFIRTNVNQKTIRVYRGQLINVDELELMKNSIGEFLSMNSFLSTSRDRYVALAFTQTTRRRDNARTILFEIEINPRLRTKAFAEIGNASYYKEENEILIMLGALFRIEKVTEDQGNRLWIANVSLACEDDYHLKEIFTHMKEKIGDDTNLDSLGKLLLRMDENEQARKCYRRMLDETQLTVADAQLGLGWASMRCMNYNESLEHFKESLSIRQRILGNDHPSVAESLTFIGDIYRNKSNYEQALIELTKAMQIQEKTLFPDSLDLAATYDTIGNTYADLSKYNAAFEYYSKALDIRKKVLPPDHPQIAAIYNNIALLYECKGDYTKSLEYYQKTLEISSKTLPPTHKHVAVVQKHIQNLKNKIIKLI</sequence>
<dbReference type="PANTHER" id="PTHR45641:SF19">
    <property type="entry name" value="NEPHROCYSTIN-3"/>
    <property type="match status" value="1"/>
</dbReference>
<keyword evidence="3 9" id="KW-0808">Transferase</keyword>
<dbReference type="Pfam" id="PF01129">
    <property type="entry name" value="ART"/>
    <property type="match status" value="1"/>
</dbReference>
<reference evidence="10" key="1">
    <citation type="submission" date="2021-02" db="EMBL/GenBank/DDBJ databases">
        <authorList>
            <person name="Nowell W R."/>
        </authorList>
    </citation>
    <scope>NUCLEOTIDE SEQUENCE</scope>
</reference>
<gene>
    <name evidence="10" type="ORF">KQP761_LOCUS35331</name>
</gene>
<evidence type="ECO:0000256" key="3">
    <source>
        <dbReference type="ARBA" id="ARBA00022679"/>
    </source>
</evidence>
<dbReference type="EMBL" id="CAJNOW010019876">
    <property type="protein sequence ID" value="CAF1675764.1"/>
    <property type="molecule type" value="Genomic_DNA"/>
</dbReference>
<dbReference type="SMART" id="SM00028">
    <property type="entry name" value="TPR"/>
    <property type="match status" value="4"/>
</dbReference>
<comment type="caution">
    <text evidence="10">The sequence shown here is derived from an EMBL/GenBank/DDBJ whole genome shotgun (WGS) entry which is preliminary data.</text>
</comment>